<proteinExistence type="inferred from homology"/>
<name>A0A4P8IJY5_9FIRM</name>
<dbReference type="InterPro" id="IPR013149">
    <property type="entry name" value="ADH-like_C"/>
</dbReference>
<dbReference type="RefSeq" id="WP_137329558.1">
    <property type="nucleotide sequence ID" value="NZ_CP040058.1"/>
</dbReference>
<keyword evidence="8" id="KW-1185">Reference proteome</keyword>
<evidence type="ECO:0000256" key="4">
    <source>
        <dbReference type="RuleBase" id="RU361277"/>
    </source>
</evidence>
<dbReference type="Gene3D" id="3.90.180.10">
    <property type="entry name" value="Medium-chain alcohol dehydrogenases, catalytic domain"/>
    <property type="match status" value="1"/>
</dbReference>
<dbReference type="InterPro" id="IPR050129">
    <property type="entry name" value="Zn_alcohol_dh"/>
</dbReference>
<keyword evidence="2 4" id="KW-0862">Zinc</keyword>
<evidence type="ECO:0000259" key="6">
    <source>
        <dbReference type="Pfam" id="PF08240"/>
    </source>
</evidence>
<dbReference type="SUPFAM" id="SSF50129">
    <property type="entry name" value="GroES-like"/>
    <property type="match status" value="1"/>
</dbReference>
<dbReference type="InterPro" id="IPR011032">
    <property type="entry name" value="GroES-like_sf"/>
</dbReference>
<dbReference type="InterPro" id="IPR036291">
    <property type="entry name" value="NAD(P)-bd_dom_sf"/>
</dbReference>
<sequence>MDEKQIEKFRFGVLTSKGHAEVHEMRLPKLSEHQVLVKQLACNICTADYGQWLGLREHQGYPMAGGHEGAGIIIETGDKVVELLPGDFVAISNNYCGECEYCRRGEESQCVIRSSYDLHEGGYKGRMGFAEYQVRNATAVVKMNPKLSPSEAAFLEPLATVAKGIGKLNVRPQDTVAVIGAGTMGLLNAQAARACGARVIVTEMMEKKITTARDMGFEVVDVRKNDPVKIAKQFTDGRGVDAVIVAAGATKANEQAAAMLKHFDGRILMFAAAYPPPKLGITSNDIHYRRMEILGTYLGDTKDFLEAARMLNQAVVDVKPLIEKSHPLDEIQKAFEEAAKPGNYRVSVLLHDQGGGEGTCSE</sequence>
<comment type="similarity">
    <text evidence="4">Belongs to the zinc-containing alcohol dehydrogenase family.</text>
</comment>
<dbReference type="AlphaFoldDB" id="A0A4P8IJY5"/>
<dbReference type="PANTHER" id="PTHR43401:SF2">
    <property type="entry name" value="L-THREONINE 3-DEHYDROGENASE"/>
    <property type="match status" value="1"/>
</dbReference>
<reference evidence="7 8" key="1">
    <citation type="submission" date="2019-05" db="EMBL/GenBank/DDBJ databases">
        <title>Complete genome sequencing of Anaerostipes rhamnosivorans.</title>
        <authorList>
            <person name="Bui T.P.N."/>
            <person name="de Vos W.M."/>
        </authorList>
    </citation>
    <scope>NUCLEOTIDE SEQUENCE [LARGE SCALE GENOMIC DNA]</scope>
    <source>
        <strain evidence="7 8">1y2</strain>
    </source>
</reference>
<protein>
    <submittedName>
        <fullName evidence="7">Alcohol dehydrogenase</fullName>
        <ecNumber evidence="7">1.1.1.1</ecNumber>
    </submittedName>
</protein>
<dbReference type="InterPro" id="IPR002328">
    <property type="entry name" value="ADH_Zn_CS"/>
</dbReference>
<gene>
    <name evidence="7" type="ORF">AR1Y2_2850</name>
</gene>
<evidence type="ECO:0000313" key="8">
    <source>
        <dbReference type="Proteomes" id="UP000298653"/>
    </source>
</evidence>
<dbReference type="PANTHER" id="PTHR43401">
    <property type="entry name" value="L-THREONINE 3-DEHYDROGENASE"/>
    <property type="match status" value="1"/>
</dbReference>
<feature type="domain" description="Alcohol dehydrogenase-like N-terminal" evidence="6">
    <location>
        <begin position="32"/>
        <end position="143"/>
    </location>
</feature>
<dbReference type="Pfam" id="PF08240">
    <property type="entry name" value="ADH_N"/>
    <property type="match status" value="1"/>
</dbReference>
<evidence type="ECO:0000313" key="7">
    <source>
        <dbReference type="EMBL" id="QCP36304.1"/>
    </source>
</evidence>
<dbReference type="Pfam" id="PF00107">
    <property type="entry name" value="ADH_zinc_N"/>
    <property type="match status" value="1"/>
</dbReference>
<dbReference type="Gene3D" id="3.40.50.720">
    <property type="entry name" value="NAD(P)-binding Rossmann-like Domain"/>
    <property type="match status" value="1"/>
</dbReference>
<dbReference type="OrthoDB" id="9769198at2"/>
<feature type="domain" description="Alcohol dehydrogenase-like C-terminal" evidence="5">
    <location>
        <begin position="184"/>
        <end position="311"/>
    </location>
</feature>
<dbReference type="GO" id="GO:0004022">
    <property type="term" value="F:alcohol dehydrogenase (NAD+) activity"/>
    <property type="evidence" value="ECO:0007669"/>
    <property type="project" value="UniProtKB-EC"/>
</dbReference>
<dbReference type="SUPFAM" id="SSF51735">
    <property type="entry name" value="NAD(P)-binding Rossmann-fold domains"/>
    <property type="match status" value="1"/>
</dbReference>
<keyword evidence="3 7" id="KW-0560">Oxidoreductase</keyword>
<dbReference type="EC" id="1.1.1.1" evidence="7"/>
<dbReference type="GO" id="GO:0008270">
    <property type="term" value="F:zinc ion binding"/>
    <property type="evidence" value="ECO:0007669"/>
    <property type="project" value="InterPro"/>
</dbReference>
<evidence type="ECO:0000256" key="2">
    <source>
        <dbReference type="ARBA" id="ARBA00022833"/>
    </source>
</evidence>
<dbReference type="Proteomes" id="UP000298653">
    <property type="component" value="Chromosome"/>
</dbReference>
<dbReference type="EMBL" id="CP040058">
    <property type="protein sequence ID" value="QCP36304.1"/>
    <property type="molecule type" value="Genomic_DNA"/>
</dbReference>
<evidence type="ECO:0000259" key="5">
    <source>
        <dbReference type="Pfam" id="PF00107"/>
    </source>
</evidence>
<evidence type="ECO:0000256" key="3">
    <source>
        <dbReference type="ARBA" id="ARBA00023002"/>
    </source>
</evidence>
<dbReference type="PROSITE" id="PS00059">
    <property type="entry name" value="ADH_ZINC"/>
    <property type="match status" value="1"/>
</dbReference>
<evidence type="ECO:0000256" key="1">
    <source>
        <dbReference type="ARBA" id="ARBA00022723"/>
    </source>
</evidence>
<accession>A0A4P8IJY5</accession>
<dbReference type="KEGG" id="arf:AR1Y2_2850"/>
<comment type="cofactor">
    <cofactor evidence="4">
        <name>Zn(2+)</name>
        <dbReference type="ChEBI" id="CHEBI:29105"/>
    </cofactor>
</comment>
<organism evidence="7 8">
    <name type="scientific">Anaerostipes rhamnosivorans</name>
    <dbReference type="NCBI Taxonomy" id="1229621"/>
    <lineage>
        <taxon>Bacteria</taxon>
        <taxon>Bacillati</taxon>
        <taxon>Bacillota</taxon>
        <taxon>Clostridia</taxon>
        <taxon>Lachnospirales</taxon>
        <taxon>Lachnospiraceae</taxon>
        <taxon>Anaerostipes</taxon>
    </lineage>
</organism>
<keyword evidence="1 4" id="KW-0479">Metal-binding</keyword>
<dbReference type="InterPro" id="IPR013154">
    <property type="entry name" value="ADH-like_N"/>
</dbReference>